<evidence type="ECO:0000256" key="1">
    <source>
        <dbReference type="SAM" id="MobiDB-lite"/>
    </source>
</evidence>
<feature type="compositionally biased region" description="Basic and acidic residues" evidence="1">
    <location>
        <begin position="76"/>
        <end position="87"/>
    </location>
</feature>
<feature type="compositionally biased region" description="Basic and acidic residues" evidence="1">
    <location>
        <begin position="104"/>
        <end position="117"/>
    </location>
</feature>
<gene>
    <name evidence="3" type="ORF">J07HQW1_01881</name>
</gene>
<keyword evidence="2" id="KW-0472">Membrane</keyword>
<keyword evidence="2" id="KW-0812">Transmembrane</keyword>
<dbReference type="Pfam" id="PF26262">
    <property type="entry name" value="DUF8066"/>
    <property type="match status" value="1"/>
</dbReference>
<name>U1PE22_9EURY</name>
<keyword evidence="2" id="KW-1133">Transmembrane helix</keyword>
<accession>U1PE22</accession>
<protein>
    <submittedName>
        <fullName evidence="3">Uncharacterized protein</fullName>
    </submittedName>
</protein>
<organism evidence="3 4">
    <name type="scientific">Haloquadratum walsbyi J07HQW1</name>
    <dbReference type="NCBI Taxonomy" id="1238424"/>
    <lineage>
        <taxon>Archaea</taxon>
        <taxon>Methanobacteriati</taxon>
        <taxon>Methanobacteriota</taxon>
        <taxon>Stenosarchaea group</taxon>
        <taxon>Halobacteria</taxon>
        <taxon>Halobacteriales</taxon>
        <taxon>Haloferacaceae</taxon>
        <taxon>Haloquadratum</taxon>
    </lineage>
</organism>
<evidence type="ECO:0000256" key="2">
    <source>
        <dbReference type="SAM" id="Phobius"/>
    </source>
</evidence>
<evidence type="ECO:0000313" key="3">
    <source>
        <dbReference type="EMBL" id="ERG91847.1"/>
    </source>
</evidence>
<reference evidence="3 4" key="1">
    <citation type="journal article" date="2013" name="PLoS ONE">
        <title>Assembly-driven community genomics of a hypersaline microbial ecosystem.</title>
        <authorList>
            <person name="Podell S."/>
            <person name="Ugalde J.A."/>
            <person name="Narasingarao P."/>
            <person name="Banfield J.F."/>
            <person name="Heidelberg K.B."/>
            <person name="Allen E.E."/>
        </authorList>
    </citation>
    <scope>NUCLEOTIDE SEQUENCE [LARGE SCALE GENOMIC DNA]</scope>
    <source>
        <strain evidence="4">J07HQW1</strain>
    </source>
</reference>
<dbReference type="EMBL" id="KE356560">
    <property type="protein sequence ID" value="ERG91847.1"/>
    <property type="molecule type" value="Genomic_DNA"/>
</dbReference>
<feature type="transmembrane region" description="Helical" evidence="2">
    <location>
        <begin position="18"/>
        <end position="40"/>
    </location>
</feature>
<dbReference type="HOGENOM" id="CLU_168013_0_0_2"/>
<dbReference type="Proteomes" id="UP000030649">
    <property type="component" value="Unassembled WGS sequence"/>
</dbReference>
<feature type="region of interest" description="Disordered" evidence="1">
    <location>
        <begin position="76"/>
        <end position="117"/>
    </location>
</feature>
<proteinExistence type="predicted"/>
<feature type="transmembrane region" description="Helical" evidence="2">
    <location>
        <begin position="46"/>
        <end position="66"/>
    </location>
</feature>
<dbReference type="InterPro" id="IPR058379">
    <property type="entry name" value="DUF8066"/>
</dbReference>
<sequence length="117" mass="12887">MVHDPLSPSEALRTKPGIILGGISLFILVYSLIVTAQLLLGGLLMLMLTLGVYGFYRIFAVLDAVADAQQRIATVRERESNHNHDDQYTDAETNDDTASLNSRSDPDSHREIERACG</sequence>
<evidence type="ECO:0000313" key="4">
    <source>
        <dbReference type="Proteomes" id="UP000030649"/>
    </source>
</evidence>
<dbReference type="AlphaFoldDB" id="U1PE22"/>